<accession>A0AC34QAN8</accession>
<dbReference type="WBParaSite" id="JU765_v2.g1447.t1">
    <property type="protein sequence ID" value="JU765_v2.g1447.t1"/>
    <property type="gene ID" value="JU765_v2.g1447"/>
</dbReference>
<protein>
    <submittedName>
        <fullName evidence="2">GB1/RHD3-type G domain-containing protein</fullName>
    </submittedName>
</protein>
<evidence type="ECO:0000313" key="1">
    <source>
        <dbReference type="Proteomes" id="UP000887576"/>
    </source>
</evidence>
<name>A0AC34QAN8_9BILA</name>
<evidence type="ECO:0000313" key="2">
    <source>
        <dbReference type="WBParaSite" id="JU765_v2.g1447.t1"/>
    </source>
</evidence>
<sequence>MAAMLDDFIGPVKIIHPNEDDRSFELNEDQLSNILLNPKYADKKVALVSVAGAFRKGKSFILNFFLRYLTWKESGQENTDWLTSADKLEGFSWRGGSERETEGILIWSKPFIIKDKNGEDVVVFLMDTQGAFDSLSTVKDCATVFALSTMLSSIQIYNISQNIQEDDLQHLQLFSEYGKLALEECEGKPFQSLLFLVRDWSYPYDADYGFLGGQRILDKRLEQSEKQHSELRQLRQHIRDSFENIQCFLMPHPGLEVARKQQFKGELEDIDATFLSNLRVFVPRLFDSNTITPKVINGQPITCRELLEYFKMYITIFHGEDMPEPKSMLEATAEANNLAAVALAKAQYVHQMEDICGGGAPYINTETLEKEHQNCLNSAIQCFKKTRKMGGSEFSLKYVEKLENELIEQFGYFAKANENKNLFKSMRTPAVLTTLIVADYCFQEFFQFIGLEGIAGIFTSICFIAIIALISWIYVRYSGNVRELGQGIDNGANWIWKNFLSQIMVPATHAGINLATNVTQKKYN</sequence>
<proteinExistence type="predicted"/>
<dbReference type="Proteomes" id="UP000887576">
    <property type="component" value="Unplaced"/>
</dbReference>
<organism evidence="1 2">
    <name type="scientific">Panagrolaimus sp. JU765</name>
    <dbReference type="NCBI Taxonomy" id="591449"/>
    <lineage>
        <taxon>Eukaryota</taxon>
        <taxon>Metazoa</taxon>
        <taxon>Ecdysozoa</taxon>
        <taxon>Nematoda</taxon>
        <taxon>Chromadorea</taxon>
        <taxon>Rhabditida</taxon>
        <taxon>Tylenchina</taxon>
        <taxon>Panagrolaimomorpha</taxon>
        <taxon>Panagrolaimoidea</taxon>
        <taxon>Panagrolaimidae</taxon>
        <taxon>Panagrolaimus</taxon>
    </lineage>
</organism>
<reference evidence="2" key="1">
    <citation type="submission" date="2022-11" db="UniProtKB">
        <authorList>
            <consortium name="WormBaseParasite"/>
        </authorList>
    </citation>
    <scope>IDENTIFICATION</scope>
</reference>